<gene>
    <name evidence="2" type="ORF">PSTEL_09580</name>
</gene>
<dbReference type="STRING" id="169760.PSTEL_09580"/>
<proteinExistence type="predicted"/>
<keyword evidence="3" id="KW-1185">Reference proteome</keyword>
<dbReference type="RefSeq" id="WP_038694742.1">
    <property type="nucleotide sequence ID" value="NZ_CP009286.1"/>
</dbReference>
<accession>A0A089LT70</accession>
<dbReference type="AlphaFoldDB" id="A0A089LT70"/>
<evidence type="ECO:0000313" key="3">
    <source>
        <dbReference type="Proteomes" id="UP000029507"/>
    </source>
</evidence>
<dbReference type="KEGG" id="pste:PSTEL_09580"/>
<evidence type="ECO:0000313" key="2">
    <source>
        <dbReference type="EMBL" id="AIQ63300.1"/>
    </source>
</evidence>
<dbReference type="HOGENOM" id="CLU_1029680_0_0_9"/>
<evidence type="ECO:0000256" key="1">
    <source>
        <dbReference type="SAM" id="Coils"/>
    </source>
</evidence>
<reference evidence="2 3" key="1">
    <citation type="submission" date="2014-08" db="EMBL/GenBank/DDBJ databases">
        <title>Comparative genomics of the Paenibacillus odorifer group.</title>
        <authorList>
            <person name="den Bakker H.C."/>
            <person name="Tsai Y.-C."/>
            <person name="Martin N."/>
            <person name="Korlach J."/>
            <person name="Wiedmann M."/>
        </authorList>
    </citation>
    <scope>NUCLEOTIDE SEQUENCE [LARGE SCALE GENOMIC DNA]</scope>
    <source>
        <strain evidence="2 3">DSM 14472</strain>
    </source>
</reference>
<dbReference type="OrthoDB" id="2828561at2"/>
<dbReference type="Proteomes" id="UP000029507">
    <property type="component" value="Chromosome"/>
</dbReference>
<name>A0A089LT70_9BACL</name>
<dbReference type="EMBL" id="CP009286">
    <property type="protein sequence ID" value="AIQ63300.1"/>
    <property type="molecule type" value="Genomic_DNA"/>
</dbReference>
<sequence length="276" mass="32066">MASDKHKVRADMVKKALADKHKDDFFLTEVKDGPTHSVRHHLKMDAMAIRKSWSKPLISGYEVKVERSDFVRDDKWMGYLGMCHEFSFVCPKGLIEPAELPEQVGLIYYNPETRALHTKRKAVYRLVEIPANMLMYIIMNRLDNERHPFFSDERERIEAYIKDKGDRYHLSEGYKHKIAVQVADLEKELSKIRRQHERFDKTQAAYDRLKTVAEKVGCHGWFGDAWVDELEQMLLVGAVSSEVRYAVESIERSVIRLREAMGEQVEEECVTDGTGS</sequence>
<protein>
    <submittedName>
        <fullName evidence="2">Uncharacterized protein</fullName>
    </submittedName>
</protein>
<keyword evidence="1" id="KW-0175">Coiled coil</keyword>
<organism evidence="2 3">
    <name type="scientific">Paenibacillus stellifer</name>
    <dbReference type="NCBI Taxonomy" id="169760"/>
    <lineage>
        <taxon>Bacteria</taxon>
        <taxon>Bacillati</taxon>
        <taxon>Bacillota</taxon>
        <taxon>Bacilli</taxon>
        <taxon>Bacillales</taxon>
        <taxon>Paenibacillaceae</taxon>
        <taxon>Paenibacillus</taxon>
    </lineage>
</organism>
<feature type="coiled-coil region" evidence="1">
    <location>
        <begin position="175"/>
        <end position="202"/>
    </location>
</feature>